<evidence type="ECO:0000256" key="1">
    <source>
        <dbReference type="ARBA" id="ARBA00004167"/>
    </source>
</evidence>
<evidence type="ECO:0000256" key="11">
    <source>
        <dbReference type="PIRSR" id="PIRSR602401-1"/>
    </source>
</evidence>
<dbReference type="PANTHER" id="PTHR24282:SF28">
    <property type="entry name" value="CYTOCHROME P450"/>
    <property type="match status" value="1"/>
</dbReference>
<feature type="binding site" description="axial binding residue" evidence="11">
    <location>
        <position position="456"/>
    </location>
    <ligand>
        <name>heme</name>
        <dbReference type="ChEBI" id="CHEBI:30413"/>
    </ligand>
    <ligandPart>
        <name>Fe</name>
        <dbReference type="ChEBI" id="CHEBI:18248"/>
    </ligandPart>
</feature>
<dbReference type="InterPro" id="IPR050665">
    <property type="entry name" value="Cytochrome_P450_Monooxygen"/>
</dbReference>
<dbReference type="InterPro" id="IPR036396">
    <property type="entry name" value="Cyt_P450_sf"/>
</dbReference>
<reference evidence="14" key="1">
    <citation type="submission" date="2020-03" db="EMBL/GenBank/DDBJ databases">
        <title>Castanea mollissima Vanexum genome sequencing.</title>
        <authorList>
            <person name="Staton M."/>
        </authorList>
    </citation>
    <scope>NUCLEOTIDE SEQUENCE</scope>
    <source>
        <tissue evidence="14">Leaf</tissue>
    </source>
</reference>
<dbReference type="InterPro" id="IPR002401">
    <property type="entry name" value="Cyt_P450_E_grp-I"/>
</dbReference>
<dbReference type="SUPFAM" id="SSF48264">
    <property type="entry name" value="Cytochrome P450"/>
    <property type="match status" value="1"/>
</dbReference>
<gene>
    <name evidence="14" type="ORF">CMV_019212</name>
</gene>
<evidence type="ECO:0000256" key="2">
    <source>
        <dbReference type="ARBA" id="ARBA00010617"/>
    </source>
</evidence>
<proteinExistence type="inferred from homology"/>
<evidence type="ECO:0000256" key="4">
    <source>
        <dbReference type="ARBA" id="ARBA00022692"/>
    </source>
</evidence>
<dbReference type="OrthoDB" id="1470350at2759"/>
<dbReference type="GO" id="GO:0020037">
    <property type="term" value="F:heme binding"/>
    <property type="evidence" value="ECO:0007669"/>
    <property type="project" value="InterPro"/>
</dbReference>
<feature type="transmembrane region" description="Helical" evidence="13">
    <location>
        <begin position="6"/>
        <end position="24"/>
    </location>
</feature>
<evidence type="ECO:0000256" key="10">
    <source>
        <dbReference type="ARBA" id="ARBA00023136"/>
    </source>
</evidence>
<dbReference type="GO" id="GO:0016020">
    <property type="term" value="C:membrane"/>
    <property type="evidence" value="ECO:0007669"/>
    <property type="project" value="UniProtKB-SubCell"/>
</dbReference>
<keyword evidence="4 13" id="KW-0812">Transmembrane</keyword>
<evidence type="ECO:0000256" key="6">
    <source>
        <dbReference type="ARBA" id="ARBA00022989"/>
    </source>
</evidence>
<dbReference type="InterPro" id="IPR001128">
    <property type="entry name" value="Cyt_P450"/>
</dbReference>
<keyword evidence="7 12" id="KW-0560">Oxidoreductase</keyword>
<evidence type="ECO:0000256" key="3">
    <source>
        <dbReference type="ARBA" id="ARBA00022617"/>
    </source>
</evidence>
<keyword evidence="10 13" id="KW-0472">Membrane</keyword>
<evidence type="ECO:0000256" key="5">
    <source>
        <dbReference type="ARBA" id="ARBA00022723"/>
    </source>
</evidence>
<dbReference type="PANTHER" id="PTHR24282">
    <property type="entry name" value="CYTOCHROME P450 FAMILY MEMBER"/>
    <property type="match status" value="1"/>
</dbReference>
<dbReference type="InterPro" id="IPR017972">
    <property type="entry name" value="Cyt_P450_CS"/>
</dbReference>
<evidence type="ECO:0000256" key="13">
    <source>
        <dbReference type="SAM" id="Phobius"/>
    </source>
</evidence>
<dbReference type="AlphaFoldDB" id="A0A8J4VBR3"/>
<sequence>MEQVLLILVFILLICLCLFFWLKLGNIRLKFRRQGIIGPLPSLLTGNIPEIKQIMSMVPNSDPANKDPKDISPFYCSLNLFPYFKQWTKQYGGTFMFTLGRQHFLYVTDLKLVKDISIFKSWDLGKPAYLQKDRGPLLGKGLISTNGAVWSHQRKTIGPQLYPVKVKDKVDIIVESARTLIKSWDNVVKAEDGVAELIVDEYVRNFTSEIISKMMFGNNFFEGMKLFPKLKTLIDVMSTPTLLSGVPFSRFLPTKKNKVVWGLEKEIYAIIMDIVKKHKATTSENMLQTLMEGSMNGELGPSTADQFIVDNCKDVCIAAFEVNAVVAIWGLMLLASHPEWQARVRSEVQEVCGDKPPDANMLGKMKVLRMVIQEILRLYPGVAFVSRQALQDLKLGDTCVPKGVNIWIWMLALHRDPELWGPGADNFNPERFANGVSGACKSPQAYIPFGVGARVCPGQNLAITELKVLFAMVVSKFSLEISPNYRHSPRYGLLVEPEHGVNLLVKKI</sequence>
<dbReference type="EMBL" id="JRKL02003334">
    <property type="protein sequence ID" value="KAF3955573.1"/>
    <property type="molecule type" value="Genomic_DNA"/>
</dbReference>
<keyword evidence="15" id="KW-1185">Reference proteome</keyword>
<dbReference type="PROSITE" id="PS00086">
    <property type="entry name" value="CYTOCHROME_P450"/>
    <property type="match status" value="1"/>
</dbReference>
<keyword evidence="5 11" id="KW-0479">Metal-binding</keyword>
<dbReference type="PRINTS" id="PR00385">
    <property type="entry name" value="P450"/>
</dbReference>
<dbReference type="PRINTS" id="PR00463">
    <property type="entry name" value="EP450I"/>
</dbReference>
<accession>A0A8J4VBR3</accession>
<evidence type="ECO:0000256" key="12">
    <source>
        <dbReference type="RuleBase" id="RU000461"/>
    </source>
</evidence>
<comment type="caution">
    <text evidence="14">The sequence shown here is derived from an EMBL/GenBank/DDBJ whole genome shotgun (WGS) entry which is preliminary data.</text>
</comment>
<comment type="similarity">
    <text evidence="2 12">Belongs to the cytochrome P450 family.</text>
</comment>
<keyword evidence="8 11" id="KW-0408">Iron</keyword>
<comment type="cofactor">
    <cofactor evidence="11">
        <name>heme</name>
        <dbReference type="ChEBI" id="CHEBI:30413"/>
    </cofactor>
</comment>
<protein>
    <recommendedName>
        <fullName evidence="16">Cytochrome P450</fullName>
    </recommendedName>
</protein>
<keyword evidence="3 11" id="KW-0349">Heme</keyword>
<keyword evidence="9 12" id="KW-0503">Monooxygenase</keyword>
<evidence type="ECO:0000313" key="15">
    <source>
        <dbReference type="Proteomes" id="UP000737018"/>
    </source>
</evidence>
<organism evidence="14 15">
    <name type="scientific">Castanea mollissima</name>
    <name type="common">Chinese chestnut</name>
    <dbReference type="NCBI Taxonomy" id="60419"/>
    <lineage>
        <taxon>Eukaryota</taxon>
        <taxon>Viridiplantae</taxon>
        <taxon>Streptophyta</taxon>
        <taxon>Embryophyta</taxon>
        <taxon>Tracheophyta</taxon>
        <taxon>Spermatophyta</taxon>
        <taxon>Magnoliopsida</taxon>
        <taxon>eudicotyledons</taxon>
        <taxon>Gunneridae</taxon>
        <taxon>Pentapetalae</taxon>
        <taxon>rosids</taxon>
        <taxon>fabids</taxon>
        <taxon>Fagales</taxon>
        <taxon>Fagaceae</taxon>
        <taxon>Castanea</taxon>
    </lineage>
</organism>
<dbReference type="Pfam" id="PF00067">
    <property type="entry name" value="p450"/>
    <property type="match status" value="1"/>
</dbReference>
<evidence type="ECO:0000256" key="8">
    <source>
        <dbReference type="ARBA" id="ARBA00023004"/>
    </source>
</evidence>
<dbReference type="GO" id="GO:0004497">
    <property type="term" value="F:monooxygenase activity"/>
    <property type="evidence" value="ECO:0007669"/>
    <property type="project" value="UniProtKB-KW"/>
</dbReference>
<evidence type="ECO:0000256" key="7">
    <source>
        <dbReference type="ARBA" id="ARBA00023002"/>
    </source>
</evidence>
<dbReference type="GO" id="GO:0016705">
    <property type="term" value="F:oxidoreductase activity, acting on paired donors, with incorporation or reduction of molecular oxygen"/>
    <property type="evidence" value="ECO:0007669"/>
    <property type="project" value="InterPro"/>
</dbReference>
<dbReference type="GO" id="GO:0005506">
    <property type="term" value="F:iron ion binding"/>
    <property type="evidence" value="ECO:0007669"/>
    <property type="project" value="InterPro"/>
</dbReference>
<dbReference type="Gene3D" id="1.10.630.10">
    <property type="entry name" value="Cytochrome P450"/>
    <property type="match status" value="1"/>
</dbReference>
<keyword evidence="6 13" id="KW-1133">Transmembrane helix</keyword>
<evidence type="ECO:0000256" key="9">
    <source>
        <dbReference type="ARBA" id="ARBA00023033"/>
    </source>
</evidence>
<dbReference type="Proteomes" id="UP000737018">
    <property type="component" value="Unassembled WGS sequence"/>
</dbReference>
<evidence type="ECO:0000313" key="14">
    <source>
        <dbReference type="EMBL" id="KAF3955573.1"/>
    </source>
</evidence>
<name>A0A8J4VBR3_9ROSI</name>
<evidence type="ECO:0008006" key="16">
    <source>
        <dbReference type="Google" id="ProtNLM"/>
    </source>
</evidence>
<comment type="subcellular location">
    <subcellularLocation>
        <location evidence="1">Membrane</location>
        <topology evidence="1">Single-pass membrane protein</topology>
    </subcellularLocation>
</comment>